<dbReference type="GO" id="GO:0005829">
    <property type="term" value="C:cytosol"/>
    <property type="evidence" value="ECO:0007669"/>
    <property type="project" value="TreeGrafter"/>
</dbReference>
<dbReference type="RefSeq" id="WP_188071251.1">
    <property type="nucleotide sequence ID" value="NZ_BSPS01000025.1"/>
</dbReference>
<evidence type="ECO:0000259" key="3">
    <source>
        <dbReference type="SMART" id="SM01007"/>
    </source>
</evidence>
<organism evidence="4 5">
    <name type="scientific">Sphingobium jiangsuense</name>
    <dbReference type="NCBI Taxonomy" id="870476"/>
    <lineage>
        <taxon>Bacteria</taxon>
        <taxon>Pseudomonadati</taxon>
        <taxon>Pseudomonadota</taxon>
        <taxon>Alphaproteobacteria</taxon>
        <taxon>Sphingomonadales</taxon>
        <taxon>Sphingomonadaceae</taxon>
        <taxon>Sphingobium</taxon>
    </lineage>
</organism>
<dbReference type="SMART" id="SM01007">
    <property type="entry name" value="Aldolase_II"/>
    <property type="match status" value="1"/>
</dbReference>
<dbReference type="AlphaFoldDB" id="A0A7W6BPW5"/>
<dbReference type="GO" id="GO:0046872">
    <property type="term" value="F:metal ion binding"/>
    <property type="evidence" value="ECO:0007669"/>
    <property type="project" value="UniProtKB-KW"/>
</dbReference>
<proteinExistence type="predicted"/>
<evidence type="ECO:0000313" key="5">
    <source>
        <dbReference type="Proteomes" id="UP000571950"/>
    </source>
</evidence>
<dbReference type="EC" id="4.1.1.-" evidence="4"/>
<evidence type="ECO:0000313" key="4">
    <source>
        <dbReference type="EMBL" id="MBB3925689.1"/>
    </source>
</evidence>
<accession>A0A7W6BPW5</accession>
<dbReference type="SUPFAM" id="SSF53639">
    <property type="entry name" value="AraD/HMP-PK domain-like"/>
    <property type="match status" value="1"/>
</dbReference>
<keyword evidence="2 4" id="KW-0456">Lyase</keyword>
<gene>
    <name evidence="4" type="ORF">GGR43_001404</name>
</gene>
<name>A0A7W6BPW5_9SPHN</name>
<dbReference type="EMBL" id="JACIDT010000004">
    <property type="protein sequence ID" value="MBB3925689.1"/>
    <property type="molecule type" value="Genomic_DNA"/>
</dbReference>
<keyword evidence="5" id="KW-1185">Reference proteome</keyword>
<reference evidence="4 5" key="1">
    <citation type="submission" date="2020-08" db="EMBL/GenBank/DDBJ databases">
        <title>Genomic Encyclopedia of Type Strains, Phase IV (KMG-IV): sequencing the most valuable type-strain genomes for metagenomic binning, comparative biology and taxonomic classification.</title>
        <authorList>
            <person name="Goeker M."/>
        </authorList>
    </citation>
    <scope>NUCLEOTIDE SEQUENCE [LARGE SCALE GENOMIC DNA]</scope>
    <source>
        <strain evidence="4 5">DSM 26189</strain>
    </source>
</reference>
<dbReference type="PANTHER" id="PTHR22789:SF0">
    <property type="entry name" value="3-OXO-TETRONATE 4-PHOSPHATE DECARBOXYLASE-RELATED"/>
    <property type="match status" value="1"/>
</dbReference>
<protein>
    <submittedName>
        <fullName evidence="4">HCOMODA/2-hydroxy-3-carboxy-muconic semialdehyde decarboxylase</fullName>
        <ecNumber evidence="4">4.1.1.-</ecNumber>
    </submittedName>
</protein>
<sequence length="242" mass="25669">MTGEAAGEALRAGIADASRILAGLGILDAFGHVSVRSPGRADRFLMSRSLAPALVGPGDVIELDLDGNCVSDPAARPFLERFIHAELYRLRADVGAVVHSHSPDVLPFTVVPTARMRPICHICGFLAGTPAPFDVADHAGPGTDLLIRESATGAALARHLADKAVVPMRGHGFTAVGETIEQATFRAVYTARNCRIEREARMLGEPLFLTDEEAAACDATTNGQIGRAWALWRDQWGLPAAA</sequence>
<dbReference type="InterPro" id="IPR036409">
    <property type="entry name" value="Aldolase_II/adducin_N_sf"/>
</dbReference>
<dbReference type="Gene3D" id="3.40.225.10">
    <property type="entry name" value="Class II aldolase/adducin N-terminal domain"/>
    <property type="match status" value="1"/>
</dbReference>
<dbReference type="InterPro" id="IPR001303">
    <property type="entry name" value="Aldolase_II/adducin_N"/>
</dbReference>
<dbReference type="GO" id="GO:0016832">
    <property type="term" value="F:aldehyde-lyase activity"/>
    <property type="evidence" value="ECO:0007669"/>
    <property type="project" value="TreeGrafter"/>
</dbReference>
<dbReference type="InterPro" id="IPR050197">
    <property type="entry name" value="Aldolase_class_II_sugar_metab"/>
</dbReference>
<dbReference type="GO" id="GO:0019323">
    <property type="term" value="P:pentose catabolic process"/>
    <property type="evidence" value="ECO:0007669"/>
    <property type="project" value="TreeGrafter"/>
</dbReference>
<dbReference type="Pfam" id="PF00596">
    <property type="entry name" value="Aldolase_II"/>
    <property type="match status" value="1"/>
</dbReference>
<dbReference type="Proteomes" id="UP000571950">
    <property type="component" value="Unassembled WGS sequence"/>
</dbReference>
<evidence type="ECO:0000256" key="2">
    <source>
        <dbReference type="ARBA" id="ARBA00023239"/>
    </source>
</evidence>
<keyword evidence="1" id="KW-0479">Metal-binding</keyword>
<feature type="domain" description="Class II aldolase/adducin N-terminal" evidence="3">
    <location>
        <begin position="12"/>
        <end position="198"/>
    </location>
</feature>
<comment type="caution">
    <text evidence="4">The sequence shown here is derived from an EMBL/GenBank/DDBJ whole genome shotgun (WGS) entry which is preliminary data.</text>
</comment>
<evidence type="ECO:0000256" key="1">
    <source>
        <dbReference type="ARBA" id="ARBA00022723"/>
    </source>
</evidence>
<dbReference type="PANTHER" id="PTHR22789">
    <property type="entry name" value="FUCULOSE PHOSPHATE ALDOLASE"/>
    <property type="match status" value="1"/>
</dbReference>